<dbReference type="PANTHER" id="PTHR43394:SF1">
    <property type="entry name" value="ATP-BINDING CASSETTE SUB-FAMILY B MEMBER 10, MITOCHONDRIAL"/>
    <property type="match status" value="1"/>
</dbReference>
<dbReference type="GO" id="GO:0015421">
    <property type="term" value="F:ABC-type oligopeptide transporter activity"/>
    <property type="evidence" value="ECO:0007669"/>
    <property type="project" value="TreeGrafter"/>
</dbReference>
<feature type="transmembrane region" description="Helical" evidence="10">
    <location>
        <begin position="214"/>
        <end position="239"/>
    </location>
</feature>
<dbReference type="RefSeq" id="WP_129922396.1">
    <property type="nucleotide sequence ID" value="NZ_SEWE01000046.1"/>
</dbReference>
<evidence type="ECO:0000313" key="14">
    <source>
        <dbReference type="EMBL" id="RYU77667.1"/>
    </source>
</evidence>
<dbReference type="SMART" id="SM00382">
    <property type="entry name" value="AAA"/>
    <property type="match status" value="1"/>
</dbReference>
<dbReference type="Pfam" id="PF03412">
    <property type="entry name" value="Peptidase_C39"/>
    <property type="match status" value="1"/>
</dbReference>
<dbReference type="InterPro" id="IPR003439">
    <property type="entry name" value="ABC_transporter-like_ATP-bd"/>
</dbReference>
<evidence type="ECO:0000256" key="1">
    <source>
        <dbReference type="ARBA" id="ARBA00004651"/>
    </source>
</evidence>
<dbReference type="PROSITE" id="PS50990">
    <property type="entry name" value="PEPTIDASE_C39"/>
    <property type="match status" value="1"/>
</dbReference>
<dbReference type="Gene3D" id="1.20.1560.10">
    <property type="entry name" value="ABC transporter type 1, transmembrane domain"/>
    <property type="match status" value="1"/>
</dbReference>
<dbReference type="InterPro" id="IPR011527">
    <property type="entry name" value="ABC1_TM_dom"/>
</dbReference>
<keyword evidence="15" id="KW-1185">Reference proteome</keyword>
<dbReference type="PROSITE" id="PS00211">
    <property type="entry name" value="ABC_TRANSPORTER_1"/>
    <property type="match status" value="1"/>
</dbReference>
<evidence type="ECO:0000259" key="13">
    <source>
        <dbReference type="PROSITE" id="PS50990"/>
    </source>
</evidence>
<keyword evidence="7" id="KW-0067">ATP-binding</keyword>
<dbReference type="InterPro" id="IPR003593">
    <property type="entry name" value="AAA+_ATPase"/>
</dbReference>
<keyword evidence="8 10" id="KW-1133">Transmembrane helix</keyword>
<keyword evidence="6" id="KW-0378">Hydrolase</keyword>
<evidence type="ECO:0000256" key="6">
    <source>
        <dbReference type="ARBA" id="ARBA00022801"/>
    </source>
</evidence>
<evidence type="ECO:0000256" key="9">
    <source>
        <dbReference type="ARBA" id="ARBA00023136"/>
    </source>
</evidence>
<dbReference type="Gene3D" id="3.90.70.10">
    <property type="entry name" value="Cysteine proteinases"/>
    <property type="match status" value="1"/>
</dbReference>
<protein>
    <submittedName>
        <fullName evidence="14">Peptidase domain-containing ABC transporter</fullName>
    </submittedName>
</protein>
<organism evidence="14 15">
    <name type="scientific">Hymenobacter persicinus</name>
    <dbReference type="NCBI Taxonomy" id="2025506"/>
    <lineage>
        <taxon>Bacteria</taxon>
        <taxon>Pseudomonadati</taxon>
        <taxon>Bacteroidota</taxon>
        <taxon>Cytophagia</taxon>
        <taxon>Cytophagales</taxon>
        <taxon>Hymenobacteraceae</taxon>
        <taxon>Hymenobacter</taxon>
    </lineage>
</organism>
<dbReference type="GO" id="GO:0005886">
    <property type="term" value="C:plasma membrane"/>
    <property type="evidence" value="ECO:0007669"/>
    <property type="project" value="UniProtKB-SubCell"/>
</dbReference>
<evidence type="ECO:0000259" key="11">
    <source>
        <dbReference type="PROSITE" id="PS50893"/>
    </source>
</evidence>
<name>A0A4Q5L7T5_9BACT</name>
<dbReference type="FunFam" id="3.40.50.300:FF:000299">
    <property type="entry name" value="ABC transporter ATP-binding protein/permease"/>
    <property type="match status" value="1"/>
</dbReference>
<dbReference type="EMBL" id="SEWE01000046">
    <property type="protein sequence ID" value="RYU77667.1"/>
    <property type="molecule type" value="Genomic_DNA"/>
</dbReference>
<dbReference type="GO" id="GO:0008233">
    <property type="term" value="F:peptidase activity"/>
    <property type="evidence" value="ECO:0007669"/>
    <property type="project" value="InterPro"/>
</dbReference>
<comment type="caution">
    <text evidence="14">The sequence shown here is derived from an EMBL/GenBank/DDBJ whole genome shotgun (WGS) entry which is preliminary data.</text>
</comment>
<dbReference type="OrthoDB" id="1522160at2"/>
<accession>A0A4Q5L7T5</accession>
<dbReference type="InterPro" id="IPR005074">
    <property type="entry name" value="Peptidase_C39"/>
</dbReference>
<keyword evidence="3" id="KW-1003">Cell membrane</keyword>
<sequence>MQFKFYRQHDAMDCGPTCLKMVARHYGRTLDLEYLRSICYLNSEGVSILSVSEAAEQIGLKTLMLKSTYQYLVDNVPLPCILHWNQSHFVLLLDIQEGGIMGRLRGQAERITIADPGHGVVTIDKATFMRGWASAAGQKGVLLAVEPSRHFYVTEVPTEHTQGFAFLRNYVQPYYRYLIQLLLGMTLGSLISLAFPFLTQSLVDFGINRQNESFVVLILLAQLLLLLGQLTVGIVRNWILLHMNTRISISIISDFLLKLMRLPVRFFDSKSIGDITQRITDHHRIEVFLTGNSINSVFSLVNLVVFSVVLGLYSLPILGVFAAGSLLMMTWALLFMRRRRHLDYLRFQGQRDTQDSLFEIIHGMQEIKLNHSESYRRWEWEKVQVKLFRLNNRTLALDQAQDLGSFFFNQAKNIIITYLAARQVIQHELTLGMMLSISYIIGQMNSPLEQLIHFVKTTQDAKLSLDRLREIHGRPDEEGPAVSDEQSAEAALLADQKTCRHGDIVLENVSFRFEGPSSPLVLNDVSLVIPEGKVTAIVGTSGSGKTTLLKLLLKFYAPNSGHIAIGKTDFTTLSPRWWRRQVGTVLQEGYIFSDTIARNIAMNSDEIDAAKVHYAVEVANIAEFVQGLPLRFTTKIGRSGNGLSGGQKQRLLIARAVYKDPRYLFFDEATSALDANNESVIMRNLNEFFHGRTVVVVAHRLSTVRHADQIVVLDQGRVAEIGSHEELVHRRGRYFDLVRNQLELGN</sequence>
<evidence type="ECO:0000256" key="5">
    <source>
        <dbReference type="ARBA" id="ARBA00022741"/>
    </source>
</evidence>
<dbReference type="GO" id="GO:0005524">
    <property type="term" value="F:ATP binding"/>
    <property type="evidence" value="ECO:0007669"/>
    <property type="project" value="UniProtKB-KW"/>
</dbReference>
<dbReference type="Pfam" id="PF00005">
    <property type="entry name" value="ABC_tran"/>
    <property type="match status" value="1"/>
</dbReference>
<dbReference type="PROSITE" id="PS50929">
    <property type="entry name" value="ABC_TM1F"/>
    <property type="match status" value="1"/>
</dbReference>
<feature type="transmembrane region" description="Helical" evidence="10">
    <location>
        <begin position="315"/>
        <end position="336"/>
    </location>
</feature>
<comment type="subcellular location">
    <subcellularLocation>
        <location evidence="1">Cell membrane</location>
        <topology evidence="1">Multi-pass membrane protein</topology>
    </subcellularLocation>
</comment>
<keyword evidence="5" id="KW-0547">Nucleotide-binding</keyword>
<dbReference type="SUPFAM" id="SSF90123">
    <property type="entry name" value="ABC transporter transmembrane region"/>
    <property type="match status" value="1"/>
</dbReference>
<dbReference type="Pfam" id="PF00664">
    <property type="entry name" value="ABC_membrane"/>
    <property type="match status" value="1"/>
</dbReference>
<evidence type="ECO:0000256" key="10">
    <source>
        <dbReference type="SAM" id="Phobius"/>
    </source>
</evidence>
<dbReference type="GO" id="GO:0016887">
    <property type="term" value="F:ATP hydrolysis activity"/>
    <property type="evidence" value="ECO:0007669"/>
    <property type="project" value="InterPro"/>
</dbReference>
<feature type="domain" description="ABC transporter" evidence="11">
    <location>
        <begin position="504"/>
        <end position="740"/>
    </location>
</feature>
<dbReference type="InterPro" id="IPR027417">
    <property type="entry name" value="P-loop_NTPase"/>
</dbReference>
<keyword evidence="4 10" id="KW-0812">Transmembrane</keyword>
<dbReference type="AlphaFoldDB" id="A0A4Q5L7T5"/>
<dbReference type="Gene3D" id="3.40.50.300">
    <property type="entry name" value="P-loop containing nucleotide triphosphate hydrolases"/>
    <property type="match status" value="1"/>
</dbReference>
<proteinExistence type="predicted"/>
<feature type="domain" description="Peptidase C39" evidence="13">
    <location>
        <begin position="8"/>
        <end position="139"/>
    </location>
</feature>
<keyword evidence="2" id="KW-0813">Transport</keyword>
<evidence type="ECO:0000256" key="3">
    <source>
        <dbReference type="ARBA" id="ARBA00022475"/>
    </source>
</evidence>
<evidence type="ECO:0000259" key="12">
    <source>
        <dbReference type="PROSITE" id="PS50929"/>
    </source>
</evidence>
<feature type="transmembrane region" description="Helical" evidence="10">
    <location>
        <begin position="287"/>
        <end position="309"/>
    </location>
</feature>
<reference evidence="14 15" key="1">
    <citation type="submission" date="2019-02" db="EMBL/GenBank/DDBJ databases">
        <title>Bacterial novel species isolated from soil.</title>
        <authorList>
            <person name="Jung H.-Y."/>
        </authorList>
    </citation>
    <scope>NUCLEOTIDE SEQUENCE [LARGE SCALE GENOMIC DNA]</scope>
    <source>
        <strain evidence="14 15">1-3-3-3</strain>
    </source>
</reference>
<dbReference type="PANTHER" id="PTHR43394">
    <property type="entry name" value="ATP-DEPENDENT PERMEASE MDL1, MITOCHONDRIAL"/>
    <property type="match status" value="1"/>
</dbReference>
<evidence type="ECO:0000256" key="7">
    <source>
        <dbReference type="ARBA" id="ARBA00022840"/>
    </source>
</evidence>
<dbReference type="PROSITE" id="PS50893">
    <property type="entry name" value="ABC_TRANSPORTER_2"/>
    <property type="match status" value="1"/>
</dbReference>
<dbReference type="CDD" id="cd18571">
    <property type="entry name" value="ABC_6TM_peptidase_like"/>
    <property type="match status" value="1"/>
</dbReference>
<dbReference type="GO" id="GO:0006508">
    <property type="term" value="P:proteolysis"/>
    <property type="evidence" value="ECO:0007669"/>
    <property type="project" value="InterPro"/>
</dbReference>
<feature type="domain" description="ABC transmembrane type-1" evidence="12">
    <location>
        <begin position="179"/>
        <end position="460"/>
    </location>
</feature>
<evidence type="ECO:0000256" key="2">
    <source>
        <dbReference type="ARBA" id="ARBA00022448"/>
    </source>
</evidence>
<dbReference type="Proteomes" id="UP000294155">
    <property type="component" value="Unassembled WGS sequence"/>
</dbReference>
<dbReference type="SUPFAM" id="SSF52540">
    <property type="entry name" value="P-loop containing nucleoside triphosphate hydrolases"/>
    <property type="match status" value="1"/>
</dbReference>
<dbReference type="InterPro" id="IPR017871">
    <property type="entry name" value="ABC_transporter-like_CS"/>
</dbReference>
<feature type="transmembrane region" description="Helical" evidence="10">
    <location>
        <begin position="177"/>
        <end position="198"/>
    </location>
</feature>
<evidence type="ECO:0000256" key="4">
    <source>
        <dbReference type="ARBA" id="ARBA00022692"/>
    </source>
</evidence>
<gene>
    <name evidence="14" type="ORF">EWM57_17225</name>
</gene>
<evidence type="ECO:0000313" key="15">
    <source>
        <dbReference type="Proteomes" id="UP000294155"/>
    </source>
</evidence>
<dbReference type="InterPro" id="IPR036640">
    <property type="entry name" value="ABC1_TM_sf"/>
</dbReference>
<dbReference type="InterPro" id="IPR039421">
    <property type="entry name" value="Type_1_exporter"/>
</dbReference>
<keyword evidence="9 10" id="KW-0472">Membrane</keyword>
<evidence type="ECO:0000256" key="8">
    <source>
        <dbReference type="ARBA" id="ARBA00022989"/>
    </source>
</evidence>